<reference evidence="2 3" key="1">
    <citation type="submission" date="2020-08" db="EMBL/GenBank/DDBJ databases">
        <title>A Genomic Blueprint of the Chicken Gut Microbiome.</title>
        <authorList>
            <person name="Gilroy R."/>
            <person name="Ravi A."/>
            <person name="Getino M."/>
            <person name="Pursley I."/>
            <person name="Horton D.L."/>
            <person name="Alikhan N.-F."/>
            <person name="Baker D."/>
            <person name="Gharbi K."/>
            <person name="Hall N."/>
            <person name="Watson M."/>
            <person name="Adriaenssens E.M."/>
            <person name="Foster-Nyarko E."/>
            <person name="Jarju S."/>
            <person name="Secka A."/>
            <person name="Antonio M."/>
            <person name="Oren A."/>
            <person name="Chaudhuri R."/>
            <person name="La Ragione R.M."/>
            <person name="Hildebrand F."/>
            <person name="Pallen M.J."/>
        </authorList>
    </citation>
    <scope>NUCLEOTIDE SEQUENCE [LARGE SCALE GENOMIC DNA]</scope>
    <source>
        <strain evidence="2 3">Sa1BUA1</strain>
    </source>
</reference>
<dbReference type="EMBL" id="JACSPO010000003">
    <property type="protein sequence ID" value="MBD8062185.1"/>
    <property type="molecule type" value="Genomic_DNA"/>
</dbReference>
<organism evidence="2 3">
    <name type="scientific">Oceanitalea stevensii</name>
    <dbReference type="NCBI Taxonomy" id="2763072"/>
    <lineage>
        <taxon>Bacteria</taxon>
        <taxon>Bacillati</taxon>
        <taxon>Actinomycetota</taxon>
        <taxon>Actinomycetes</taxon>
        <taxon>Micrococcales</taxon>
        <taxon>Bogoriellaceae</taxon>
        <taxon>Georgenia</taxon>
    </lineage>
</organism>
<dbReference type="Proteomes" id="UP000661894">
    <property type="component" value="Unassembled WGS sequence"/>
</dbReference>
<dbReference type="InterPro" id="IPR013785">
    <property type="entry name" value="Aldolase_TIM"/>
</dbReference>
<gene>
    <name evidence="2" type="ORF">H9624_07595</name>
</gene>
<dbReference type="SUPFAM" id="SSF51569">
    <property type="entry name" value="Aldolase"/>
    <property type="match status" value="1"/>
</dbReference>
<feature type="domain" description="Cgl0159-like" evidence="1">
    <location>
        <begin position="36"/>
        <end position="285"/>
    </location>
</feature>
<proteinExistence type="predicted"/>
<evidence type="ECO:0000313" key="3">
    <source>
        <dbReference type="Proteomes" id="UP000661894"/>
    </source>
</evidence>
<comment type="caution">
    <text evidence="2">The sequence shown here is derived from an EMBL/GenBank/DDBJ whole genome shotgun (WGS) entry which is preliminary data.</text>
</comment>
<dbReference type="Pfam" id="PF22649">
    <property type="entry name" value="Cgl0159"/>
    <property type="match status" value="1"/>
</dbReference>
<keyword evidence="3" id="KW-1185">Reference proteome</keyword>
<accession>A0ABR8Z1J3</accession>
<dbReference type="RefSeq" id="WP_251839306.1">
    <property type="nucleotide sequence ID" value="NZ_JACSPO010000003.1"/>
</dbReference>
<protein>
    <submittedName>
        <fullName evidence="2">Deoxyribose-phosphate aldolase</fullName>
    </submittedName>
</protein>
<dbReference type="Gene3D" id="3.20.20.70">
    <property type="entry name" value="Aldolase class I"/>
    <property type="match status" value="1"/>
</dbReference>
<dbReference type="InterPro" id="IPR054574">
    <property type="entry name" value="Cgl0159_dom"/>
</dbReference>
<sequence>MLSVEEIRHVRLHEPGRIARALADRPRGRLPEPGTKLMVIAADHPARGSLAAGSSAMAMGDRRELLRRCAAALARPGVHGFLGTADVVEDLTLMGALDGKLVYGSMNRGGLRGSRFEMDDRFTGYTARAVAASGLDGGKVLMRVDLEDPGSLRTVESTARAVDELAAAGLTAIVEPFLSRREDGRAVNVLTTEAVVTSVAIAAGLGGTSARTWLKLPLVPDMEAVAAASTLPALILGGEVSEDAEATAAGWAQALRLPGIEGLVIGRALLYPHDDDVEGAVDRAVALL</sequence>
<evidence type="ECO:0000259" key="1">
    <source>
        <dbReference type="Pfam" id="PF22649"/>
    </source>
</evidence>
<evidence type="ECO:0000313" key="2">
    <source>
        <dbReference type="EMBL" id="MBD8062185.1"/>
    </source>
</evidence>
<name>A0ABR8Z1J3_9MICO</name>